<dbReference type="RefSeq" id="WP_086487036.1">
    <property type="nucleotide sequence ID" value="NZ_MSLT01000006.1"/>
</dbReference>
<comment type="function">
    <text evidence="10">Catalyzes the last two steps in the biosynthesis of 5-methylaminomethyl-2-thiouridine (mnm(5)s(2)U) at the wobble position (U34) in tRNA. Catalyzes the FAD-dependent demodification of cmnm(5)s(2)U34 to nm(5)s(2)U34, followed by the transfer of a methyl group from S-adenosyl-L-methionine to nm(5)s(2)U34, to form mnm(5)s(2)U34.</text>
</comment>
<dbReference type="Pfam" id="PF05430">
    <property type="entry name" value="Methyltransf_30"/>
    <property type="match status" value="1"/>
</dbReference>
<evidence type="ECO:0000256" key="10">
    <source>
        <dbReference type="HAMAP-Rule" id="MF_01102"/>
    </source>
</evidence>
<sequence length="671" mass="74943">MIITPADLQWNEQGLPYSSQFKDIYFSTENGVAESEYVFLQANDLPNIFLNSSEQKTFVIGEIGFGSGLNFLLTWQRCVSLLPENSHQQLCYIAFELHPFLPDDMRRAIAAWPSLKEYGEQLLSVYPPLVEGCHTLRLGRHLTLQLYFGEAFQLLSTWPESQQGTVDVWFLDGFAPARNPELWQIDLLQHISRFSRPNARFSTFTAASWVRKNLQTAGFVVEKIAGFGRKREMLRGYLSHSTQKMPKNQLTPPWWRVPLWDLSNTEARHVAILGAGLAGCACAYRLSQQGWQCTLIDQADSLASAASGNRQGAFYPLLTRQWQDAATQFYVSAFLYLINWLHQSQEEQGAFAHARCGVAQLATDSKTWERFQAILEALPLPDTVLKGLSAAEITALSGIHLDYPALFFPQGGWLSPRQWADYLWKKSCTYTTDNQVILGQKIVKLARINEKWHLFDENQHCVTQASVVILANAYDVSHFFPHLPVTAVRGQVSYPKATKRSLSLQQVLCHSGYVTPAWDGAHSVGASYQLDSTELVVSPADNIANAYALATAIPHFAAEVMIDENTPARASLRCASRDHLPLIGFLPDETAFMRDYAEMAKGHRYSAYPELTGTGLYVSVAHGSRGIVSTPLAAEIICAQLCGYPLPISEAVMRAIAPQRFWVRGLKGGRG</sequence>
<dbReference type="PANTHER" id="PTHR13847">
    <property type="entry name" value="SARCOSINE DEHYDROGENASE-RELATED"/>
    <property type="match status" value="1"/>
</dbReference>
<keyword evidence="5 10" id="KW-0949">S-adenosyl-L-methionine</keyword>
<dbReference type="Gene3D" id="3.40.50.150">
    <property type="entry name" value="Vaccinia Virus protein VP39"/>
    <property type="match status" value="1"/>
</dbReference>
<dbReference type="InterPro" id="IPR017610">
    <property type="entry name" value="tRNA_S-uridine_synth_MnmC_C"/>
</dbReference>
<dbReference type="HAMAP" id="MF_01102">
    <property type="entry name" value="MnmC"/>
    <property type="match status" value="1"/>
</dbReference>
<evidence type="ECO:0000259" key="11">
    <source>
        <dbReference type="Pfam" id="PF01266"/>
    </source>
</evidence>
<evidence type="ECO:0000256" key="9">
    <source>
        <dbReference type="ARBA" id="ARBA00023268"/>
    </source>
</evidence>
<keyword evidence="1 10" id="KW-0963">Cytoplasm</keyword>
<evidence type="ECO:0000259" key="12">
    <source>
        <dbReference type="Pfam" id="PF05430"/>
    </source>
</evidence>
<comment type="similarity">
    <text evidence="10">In the C-terminal section; belongs to the DAO family.</text>
</comment>
<keyword evidence="8 10" id="KW-0560">Oxidoreductase</keyword>
<dbReference type="EMBL" id="MSLT01000006">
    <property type="protein sequence ID" value="OUD15439.1"/>
    <property type="molecule type" value="Genomic_DNA"/>
</dbReference>
<comment type="subcellular location">
    <subcellularLocation>
        <location evidence="10">Cytoplasm</location>
    </subcellularLocation>
</comment>
<dbReference type="PANTHER" id="PTHR13847:SF283">
    <property type="entry name" value="TRNA 5-METHYLAMINOMETHYL-2-THIOURIDINE BIOSYNTHESIS BIFUNCTIONAL PROTEIN MNMC"/>
    <property type="match status" value="1"/>
</dbReference>
<comment type="cofactor">
    <cofactor evidence="10">
        <name>FAD</name>
        <dbReference type="ChEBI" id="CHEBI:57692"/>
    </cofactor>
</comment>
<dbReference type="NCBIfam" id="NF002481">
    <property type="entry name" value="PRK01747.1-2"/>
    <property type="match status" value="1"/>
</dbReference>
<dbReference type="InterPro" id="IPR036188">
    <property type="entry name" value="FAD/NAD-bd_sf"/>
</dbReference>
<dbReference type="NCBIfam" id="TIGR03197">
    <property type="entry name" value="MnmC_Cterm"/>
    <property type="match status" value="1"/>
</dbReference>
<dbReference type="InterPro" id="IPR023032">
    <property type="entry name" value="tRNA_MAMT_biosynth_bifunc_MnmC"/>
</dbReference>
<dbReference type="EC" id="2.1.1.61" evidence="10"/>
<keyword evidence="3 10" id="KW-0285">Flavoprotein</keyword>
<dbReference type="EC" id="1.5.-.-" evidence="10"/>
<dbReference type="InterPro" id="IPR006076">
    <property type="entry name" value="FAD-dep_OxRdtase"/>
</dbReference>
<evidence type="ECO:0000256" key="1">
    <source>
        <dbReference type="ARBA" id="ARBA00022490"/>
    </source>
</evidence>
<dbReference type="AlphaFoldDB" id="A0A251XAN8"/>
<dbReference type="Gene3D" id="3.50.50.60">
    <property type="entry name" value="FAD/NAD(P)-binding domain"/>
    <property type="match status" value="1"/>
</dbReference>
<evidence type="ECO:0000313" key="14">
    <source>
        <dbReference type="Proteomes" id="UP000194798"/>
    </source>
</evidence>
<dbReference type="Proteomes" id="UP000194798">
    <property type="component" value="Unassembled WGS sequence"/>
</dbReference>
<reference evidence="13 14" key="1">
    <citation type="submission" date="2016-12" db="EMBL/GenBank/DDBJ databases">
        <title>Thioflexothrix psekupsii D3 genome sequencing and assembly.</title>
        <authorList>
            <person name="Fomenkov A."/>
            <person name="Vincze T."/>
            <person name="Grabovich M."/>
            <person name="Anton B.P."/>
            <person name="Dubinina G."/>
            <person name="Orlova M."/>
            <person name="Belousova E."/>
            <person name="Roberts R.J."/>
        </authorList>
    </citation>
    <scope>NUCLEOTIDE SEQUENCE [LARGE SCALE GENOMIC DNA]</scope>
    <source>
        <strain evidence="13">D3</strain>
    </source>
</reference>
<keyword evidence="2 10" id="KW-0489">Methyltransferase</keyword>
<evidence type="ECO:0000256" key="4">
    <source>
        <dbReference type="ARBA" id="ARBA00022679"/>
    </source>
</evidence>
<keyword evidence="6 10" id="KW-0819">tRNA processing</keyword>
<feature type="region of interest" description="tRNA (mnm(5)s(2)U34)-methyltransferase" evidence="10">
    <location>
        <begin position="1"/>
        <end position="239"/>
    </location>
</feature>
<dbReference type="GO" id="GO:0016645">
    <property type="term" value="F:oxidoreductase activity, acting on the CH-NH group of donors"/>
    <property type="evidence" value="ECO:0007669"/>
    <property type="project" value="InterPro"/>
</dbReference>
<evidence type="ECO:0000256" key="5">
    <source>
        <dbReference type="ARBA" id="ARBA00022691"/>
    </source>
</evidence>
<keyword evidence="9 10" id="KW-0511">Multifunctional enzyme</keyword>
<protein>
    <recommendedName>
        <fullName evidence="10">tRNA 5-methylaminomethyl-2-thiouridine biosynthesis bifunctional protein MnmC</fullName>
        <shortName evidence="10">tRNA mnm(5)s(2)U biosynthesis bifunctional protein</shortName>
    </recommendedName>
    <domain>
        <recommendedName>
            <fullName evidence="10">tRNA (mnm(5)s(2)U34)-methyltransferase</fullName>
            <ecNumber evidence="10">2.1.1.61</ecNumber>
        </recommendedName>
    </domain>
    <domain>
        <recommendedName>
            <fullName evidence="10">FAD-dependent cmnm(5)s(2)U34 oxidoreductase</fullName>
            <ecNumber evidence="10">1.5.-.-</ecNumber>
        </recommendedName>
    </domain>
</protein>
<dbReference type="Gene3D" id="3.30.9.10">
    <property type="entry name" value="D-Amino Acid Oxidase, subunit A, domain 2"/>
    <property type="match status" value="1"/>
</dbReference>
<evidence type="ECO:0000313" key="13">
    <source>
        <dbReference type="EMBL" id="OUD15439.1"/>
    </source>
</evidence>
<keyword evidence="4 10" id="KW-0808">Transferase</keyword>
<accession>A0A251XAN8</accession>
<evidence type="ECO:0000256" key="7">
    <source>
        <dbReference type="ARBA" id="ARBA00022827"/>
    </source>
</evidence>
<feature type="region of interest" description="FAD-dependent cmnm(5)s(2)U34 oxidoreductase" evidence="10">
    <location>
        <begin position="273"/>
        <end position="671"/>
    </location>
</feature>
<feature type="domain" description="FAD dependent oxidoreductase" evidence="11">
    <location>
        <begin position="269"/>
        <end position="638"/>
    </location>
</feature>
<dbReference type="Pfam" id="PF01266">
    <property type="entry name" value="DAO"/>
    <property type="match status" value="1"/>
</dbReference>
<evidence type="ECO:0000256" key="3">
    <source>
        <dbReference type="ARBA" id="ARBA00022630"/>
    </source>
</evidence>
<dbReference type="NCBIfam" id="NF033855">
    <property type="entry name" value="tRNA_MNMC2"/>
    <property type="match status" value="1"/>
</dbReference>
<comment type="similarity">
    <text evidence="10">In the N-terminal section; belongs to the methyltransferase superfamily. tRNA (mnm(5)s(2)U34)-methyltransferase family.</text>
</comment>
<keyword evidence="7 10" id="KW-0274">FAD</keyword>
<dbReference type="SUPFAM" id="SSF51905">
    <property type="entry name" value="FAD/NAD(P)-binding domain"/>
    <property type="match status" value="1"/>
</dbReference>
<dbReference type="GO" id="GO:0004808">
    <property type="term" value="F:tRNA (5-methylaminomethyl-2-thiouridylate)(34)-methyltransferase activity"/>
    <property type="evidence" value="ECO:0007669"/>
    <property type="project" value="UniProtKB-EC"/>
</dbReference>
<comment type="catalytic activity">
    <reaction evidence="10">
        <text>5-aminomethyl-2-thiouridine(34) in tRNA + S-adenosyl-L-methionine = 5-methylaminomethyl-2-thiouridine(34) in tRNA + S-adenosyl-L-homocysteine + H(+)</text>
        <dbReference type="Rhea" id="RHEA:19569"/>
        <dbReference type="Rhea" id="RHEA-COMP:10195"/>
        <dbReference type="Rhea" id="RHEA-COMP:10197"/>
        <dbReference type="ChEBI" id="CHEBI:15378"/>
        <dbReference type="ChEBI" id="CHEBI:57856"/>
        <dbReference type="ChEBI" id="CHEBI:59789"/>
        <dbReference type="ChEBI" id="CHEBI:74454"/>
        <dbReference type="ChEBI" id="CHEBI:74455"/>
        <dbReference type="EC" id="2.1.1.61"/>
    </reaction>
</comment>
<proteinExistence type="inferred from homology"/>
<evidence type="ECO:0000256" key="6">
    <source>
        <dbReference type="ARBA" id="ARBA00022694"/>
    </source>
</evidence>
<comment type="caution">
    <text evidence="13">The sequence shown here is derived from an EMBL/GenBank/DDBJ whole genome shotgun (WGS) entry which is preliminary data.</text>
</comment>
<dbReference type="GO" id="GO:0005737">
    <property type="term" value="C:cytoplasm"/>
    <property type="evidence" value="ECO:0007669"/>
    <property type="project" value="UniProtKB-SubCell"/>
</dbReference>
<dbReference type="InterPro" id="IPR029063">
    <property type="entry name" value="SAM-dependent_MTases_sf"/>
</dbReference>
<dbReference type="OrthoDB" id="9786494at2"/>
<feature type="domain" description="MnmC-like methyltransferase" evidence="12">
    <location>
        <begin position="114"/>
        <end position="238"/>
    </location>
</feature>
<evidence type="ECO:0000256" key="2">
    <source>
        <dbReference type="ARBA" id="ARBA00022603"/>
    </source>
</evidence>
<dbReference type="InterPro" id="IPR008471">
    <property type="entry name" value="MnmC-like_methylTransf"/>
</dbReference>
<evidence type="ECO:0000256" key="8">
    <source>
        <dbReference type="ARBA" id="ARBA00023002"/>
    </source>
</evidence>
<organism evidence="13 14">
    <name type="scientific">Thioflexithrix psekupsensis</name>
    <dbReference type="NCBI Taxonomy" id="1570016"/>
    <lineage>
        <taxon>Bacteria</taxon>
        <taxon>Pseudomonadati</taxon>
        <taxon>Pseudomonadota</taxon>
        <taxon>Gammaproteobacteria</taxon>
        <taxon>Thiotrichales</taxon>
        <taxon>Thioflexithrix</taxon>
    </lineage>
</organism>
<dbReference type="InterPro" id="IPR047785">
    <property type="entry name" value="tRNA_MNMC2"/>
</dbReference>
<name>A0A251XAN8_9GAMM</name>
<keyword evidence="14" id="KW-1185">Reference proteome</keyword>
<dbReference type="GO" id="GO:0032259">
    <property type="term" value="P:methylation"/>
    <property type="evidence" value="ECO:0007669"/>
    <property type="project" value="UniProtKB-KW"/>
</dbReference>
<dbReference type="GO" id="GO:0002098">
    <property type="term" value="P:tRNA wobble uridine modification"/>
    <property type="evidence" value="ECO:0007669"/>
    <property type="project" value="TreeGrafter"/>
</dbReference>
<dbReference type="GO" id="GO:0050660">
    <property type="term" value="F:flavin adenine dinucleotide binding"/>
    <property type="evidence" value="ECO:0007669"/>
    <property type="project" value="UniProtKB-UniRule"/>
</dbReference>
<gene>
    <name evidence="10" type="primary">mnmC</name>
    <name evidence="13" type="ORF">TPSD3_02620</name>
</gene>